<dbReference type="PANTHER" id="PTHR33067">
    <property type="entry name" value="RNA-DIRECTED DNA POLYMERASE-RELATED"/>
    <property type="match status" value="1"/>
</dbReference>
<dbReference type="PANTHER" id="PTHR33067:SF9">
    <property type="entry name" value="RNA-DIRECTED DNA POLYMERASE"/>
    <property type="match status" value="1"/>
</dbReference>
<proteinExistence type="predicted"/>
<protein>
    <submittedName>
        <fullName evidence="2">Uncharacterized protein</fullName>
    </submittedName>
</protein>
<dbReference type="Gene3D" id="2.40.70.10">
    <property type="entry name" value="Acid Proteases"/>
    <property type="match status" value="1"/>
</dbReference>
<feature type="compositionally biased region" description="Polar residues" evidence="1">
    <location>
        <begin position="15"/>
        <end position="26"/>
    </location>
</feature>
<dbReference type="SUPFAM" id="SSF81995">
    <property type="entry name" value="beta-sandwich domain of Sec23/24"/>
    <property type="match status" value="1"/>
</dbReference>
<organism evidence="2 3">
    <name type="scientific">Stylosanthes scabra</name>
    <dbReference type="NCBI Taxonomy" id="79078"/>
    <lineage>
        <taxon>Eukaryota</taxon>
        <taxon>Viridiplantae</taxon>
        <taxon>Streptophyta</taxon>
        <taxon>Embryophyta</taxon>
        <taxon>Tracheophyta</taxon>
        <taxon>Spermatophyta</taxon>
        <taxon>Magnoliopsida</taxon>
        <taxon>eudicotyledons</taxon>
        <taxon>Gunneridae</taxon>
        <taxon>Pentapetalae</taxon>
        <taxon>rosids</taxon>
        <taxon>fabids</taxon>
        <taxon>Fabales</taxon>
        <taxon>Fabaceae</taxon>
        <taxon>Papilionoideae</taxon>
        <taxon>50 kb inversion clade</taxon>
        <taxon>dalbergioids sensu lato</taxon>
        <taxon>Dalbergieae</taxon>
        <taxon>Pterocarpus clade</taxon>
        <taxon>Stylosanthes</taxon>
    </lineage>
</organism>
<comment type="caution">
    <text evidence="2">The sequence shown here is derived from an EMBL/GenBank/DDBJ whole genome shotgun (WGS) entry which is preliminary data.</text>
</comment>
<dbReference type="EMBL" id="JASCZI010030245">
    <property type="protein sequence ID" value="MED6119709.1"/>
    <property type="molecule type" value="Genomic_DNA"/>
</dbReference>
<evidence type="ECO:0000313" key="3">
    <source>
        <dbReference type="Proteomes" id="UP001341840"/>
    </source>
</evidence>
<name>A0ABU6R5K0_9FABA</name>
<evidence type="ECO:0000256" key="1">
    <source>
        <dbReference type="SAM" id="MobiDB-lite"/>
    </source>
</evidence>
<feature type="region of interest" description="Disordered" evidence="1">
    <location>
        <begin position="118"/>
        <end position="178"/>
    </location>
</feature>
<accession>A0ABU6R5K0</accession>
<dbReference type="InterPro" id="IPR021109">
    <property type="entry name" value="Peptidase_aspartic_dom_sf"/>
</dbReference>
<dbReference type="Proteomes" id="UP001341840">
    <property type="component" value="Unassembled WGS sequence"/>
</dbReference>
<feature type="compositionally biased region" description="Basic and acidic residues" evidence="1">
    <location>
        <begin position="129"/>
        <end position="158"/>
    </location>
</feature>
<sequence>MVAVTQDLFEPTANPPYNRQYHNQGWQNNQPICGNPPPQQQGQQRQPYTYSQPQNNQNDTTSSPAQVSPPAANTLPAQPSQNLKIGINALQHEKKKKGRHVGDEERRSYSLYDLIAQLANSDDEESEVDSERGYSDESGEDRVGVELYEAQEREKESGDSQSEEESDVEDEIEEVETDDEADKTFFIATLFNNKRVKEEIPAKCEDPGPSLVTCKIKHAVVRECLCDPGAYSSVMPYELYKFLGLGPLKKTEEIFTNADASVV</sequence>
<feature type="region of interest" description="Disordered" evidence="1">
    <location>
        <begin position="1"/>
        <end position="105"/>
    </location>
</feature>
<feature type="compositionally biased region" description="Acidic residues" evidence="1">
    <location>
        <begin position="161"/>
        <end position="178"/>
    </location>
</feature>
<keyword evidence="3" id="KW-1185">Reference proteome</keyword>
<feature type="compositionally biased region" description="Polar residues" evidence="1">
    <location>
        <begin position="48"/>
        <end position="66"/>
    </location>
</feature>
<evidence type="ECO:0000313" key="2">
    <source>
        <dbReference type="EMBL" id="MED6119709.1"/>
    </source>
</evidence>
<gene>
    <name evidence="2" type="ORF">PIB30_014080</name>
</gene>
<reference evidence="2 3" key="1">
    <citation type="journal article" date="2023" name="Plants (Basel)">
        <title>Bridging the Gap: Combining Genomics and Transcriptomics Approaches to Understand Stylosanthes scabra, an Orphan Legume from the Brazilian Caatinga.</title>
        <authorList>
            <person name="Ferreira-Neto J.R.C."/>
            <person name="da Silva M.D."/>
            <person name="Binneck E."/>
            <person name="de Melo N.F."/>
            <person name="da Silva R.H."/>
            <person name="de Melo A.L.T.M."/>
            <person name="Pandolfi V."/>
            <person name="Bustamante F.O."/>
            <person name="Brasileiro-Vidal A.C."/>
            <person name="Benko-Iseppon A.M."/>
        </authorList>
    </citation>
    <scope>NUCLEOTIDE SEQUENCE [LARGE SCALE GENOMIC DNA]</scope>
    <source>
        <tissue evidence="2">Leaves</tissue>
    </source>
</reference>